<organism evidence="1">
    <name type="scientific">Rhizophora mucronata</name>
    <name type="common">Asiatic mangrove</name>
    <dbReference type="NCBI Taxonomy" id="61149"/>
    <lineage>
        <taxon>Eukaryota</taxon>
        <taxon>Viridiplantae</taxon>
        <taxon>Streptophyta</taxon>
        <taxon>Embryophyta</taxon>
        <taxon>Tracheophyta</taxon>
        <taxon>Spermatophyta</taxon>
        <taxon>Magnoliopsida</taxon>
        <taxon>eudicotyledons</taxon>
        <taxon>Gunneridae</taxon>
        <taxon>Pentapetalae</taxon>
        <taxon>rosids</taxon>
        <taxon>fabids</taxon>
        <taxon>Malpighiales</taxon>
        <taxon>Rhizophoraceae</taxon>
        <taxon>Rhizophora</taxon>
    </lineage>
</organism>
<reference evidence="1" key="1">
    <citation type="submission" date="2018-02" db="EMBL/GenBank/DDBJ databases">
        <title>Rhizophora mucronata_Transcriptome.</title>
        <authorList>
            <person name="Meera S.P."/>
            <person name="Sreeshan A."/>
            <person name="Augustine A."/>
        </authorList>
    </citation>
    <scope>NUCLEOTIDE SEQUENCE</scope>
    <source>
        <tissue evidence="1">Leaf</tissue>
    </source>
</reference>
<sequence length="28" mass="3207">MKNKTPSVELGLPKILLILVRIKIYAVR</sequence>
<protein>
    <submittedName>
        <fullName evidence="1">Uncharacterized protein</fullName>
    </submittedName>
</protein>
<dbReference type="EMBL" id="GGEC01089800">
    <property type="protein sequence ID" value="MBX70284.1"/>
    <property type="molecule type" value="Transcribed_RNA"/>
</dbReference>
<accession>A0A2P2QTU2</accession>
<name>A0A2P2QTU2_RHIMU</name>
<evidence type="ECO:0000313" key="1">
    <source>
        <dbReference type="EMBL" id="MBX70284.1"/>
    </source>
</evidence>
<proteinExistence type="predicted"/>
<dbReference type="AlphaFoldDB" id="A0A2P2QTU2"/>